<keyword evidence="1 3" id="KW-0560">Oxidoreductase</keyword>
<dbReference type="EC" id="1.1.1.79" evidence="3"/>
<dbReference type="PANTHER" id="PTHR10996:SF283">
    <property type="entry name" value="GLYOXYLATE_HYDROXYPYRUVATE REDUCTASE B"/>
    <property type="match status" value="1"/>
</dbReference>
<dbReference type="EMBL" id="VSSQ01096860">
    <property type="protein sequence ID" value="MPN40448.1"/>
    <property type="molecule type" value="Genomic_DNA"/>
</dbReference>
<evidence type="ECO:0000313" key="3">
    <source>
        <dbReference type="EMBL" id="MPN40448.1"/>
    </source>
</evidence>
<dbReference type="Pfam" id="PF02826">
    <property type="entry name" value="2-Hacid_dh_C"/>
    <property type="match status" value="1"/>
</dbReference>
<dbReference type="InterPro" id="IPR029753">
    <property type="entry name" value="D-isomer_DH_CS"/>
</dbReference>
<organism evidence="3">
    <name type="scientific">bioreactor metagenome</name>
    <dbReference type="NCBI Taxonomy" id="1076179"/>
    <lineage>
        <taxon>unclassified sequences</taxon>
        <taxon>metagenomes</taxon>
        <taxon>ecological metagenomes</taxon>
    </lineage>
</organism>
<gene>
    <name evidence="3" type="primary">ghrB_36</name>
    <name evidence="3" type="ORF">SDC9_187985</name>
</gene>
<dbReference type="SUPFAM" id="SSF51735">
    <property type="entry name" value="NAD(P)-binding Rossmann-fold domains"/>
    <property type="match status" value="1"/>
</dbReference>
<keyword evidence="3" id="KW-0670">Pyruvate</keyword>
<reference evidence="3" key="1">
    <citation type="submission" date="2019-08" db="EMBL/GenBank/DDBJ databases">
        <authorList>
            <person name="Kucharzyk K."/>
            <person name="Murdoch R.W."/>
            <person name="Higgins S."/>
            <person name="Loffler F."/>
        </authorList>
    </citation>
    <scope>NUCLEOTIDE SEQUENCE</scope>
</reference>
<comment type="caution">
    <text evidence="3">The sequence shown here is derived from an EMBL/GenBank/DDBJ whole genome shotgun (WGS) entry which is preliminary data.</text>
</comment>
<dbReference type="GO" id="GO:0016618">
    <property type="term" value="F:hydroxypyruvate reductase [NAD(P)H] activity"/>
    <property type="evidence" value="ECO:0007669"/>
    <property type="project" value="TreeGrafter"/>
</dbReference>
<feature type="domain" description="D-isomer specific 2-hydroxyacid dehydrogenase NAD-binding" evidence="2">
    <location>
        <begin position="1"/>
        <end position="62"/>
    </location>
</feature>
<protein>
    <submittedName>
        <fullName evidence="3">Glyoxylate/hydroxypyruvate reductase B</fullName>
        <ecNumber evidence="3">1.1.1.79</ecNumber>
    </submittedName>
</protein>
<evidence type="ECO:0000259" key="2">
    <source>
        <dbReference type="Pfam" id="PF02826"/>
    </source>
</evidence>
<dbReference type="InterPro" id="IPR050223">
    <property type="entry name" value="D-isomer_2-hydroxyacid_DH"/>
</dbReference>
<name>A0A645HN32_9ZZZZ</name>
<dbReference type="GO" id="GO:0005829">
    <property type="term" value="C:cytosol"/>
    <property type="evidence" value="ECO:0007669"/>
    <property type="project" value="TreeGrafter"/>
</dbReference>
<dbReference type="Gene3D" id="3.40.50.720">
    <property type="entry name" value="NAD(P)-binding Rossmann-like Domain"/>
    <property type="match status" value="2"/>
</dbReference>
<dbReference type="PANTHER" id="PTHR10996">
    <property type="entry name" value="2-HYDROXYACID DEHYDROGENASE-RELATED"/>
    <property type="match status" value="1"/>
</dbReference>
<proteinExistence type="predicted"/>
<dbReference type="GO" id="GO:0051287">
    <property type="term" value="F:NAD binding"/>
    <property type="evidence" value="ECO:0007669"/>
    <property type="project" value="InterPro"/>
</dbReference>
<dbReference type="PROSITE" id="PS00671">
    <property type="entry name" value="D_2_HYDROXYACID_DH_3"/>
    <property type="match status" value="1"/>
</dbReference>
<evidence type="ECO:0000256" key="1">
    <source>
        <dbReference type="ARBA" id="ARBA00023002"/>
    </source>
</evidence>
<dbReference type="GO" id="GO:0030267">
    <property type="term" value="F:glyoxylate reductase (NADPH) activity"/>
    <property type="evidence" value="ECO:0007669"/>
    <property type="project" value="UniProtKB-EC"/>
</dbReference>
<accession>A0A645HN32</accession>
<dbReference type="InterPro" id="IPR006140">
    <property type="entry name" value="D-isomer_DH_NAD-bd"/>
</dbReference>
<sequence>MKPDAIFINCGRGPLVDEAALIKALQDGEIRGAGLDVTEKEPCDPDSPLFAMPNVILTPHYAPTTVEAAARVSQIAAENVIAYLGNGNVVGRIV</sequence>
<dbReference type="InterPro" id="IPR036291">
    <property type="entry name" value="NAD(P)-bd_dom_sf"/>
</dbReference>
<dbReference type="AlphaFoldDB" id="A0A645HN32"/>